<keyword evidence="2" id="KW-1185">Reference proteome</keyword>
<reference evidence="2" key="1">
    <citation type="submission" date="2012-02" db="EMBL/GenBank/DDBJ databases">
        <title>Complete sequence of chromosome of Methanomethylovorans hollandica DSM 15978.</title>
        <authorList>
            <person name="Lucas S."/>
            <person name="Copeland A."/>
            <person name="Lapidus A."/>
            <person name="Glavina del Rio T."/>
            <person name="Dalin E."/>
            <person name="Tice H."/>
            <person name="Bruce D."/>
            <person name="Goodwin L."/>
            <person name="Pitluck S."/>
            <person name="Peters L."/>
            <person name="Mikhailova N."/>
            <person name="Held B."/>
            <person name="Kyrpides N."/>
            <person name="Mavromatis K."/>
            <person name="Ivanova N."/>
            <person name="Brettin T."/>
            <person name="Detter J.C."/>
            <person name="Han C."/>
            <person name="Larimer F."/>
            <person name="Land M."/>
            <person name="Hauser L."/>
            <person name="Markowitz V."/>
            <person name="Cheng J.-F."/>
            <person name="Hugenholtz P."/>
            <person name="Woyke T."/>
            <person name="Wu D."/>
            <person name="Spring S."/>
            <person name="Schroeder M."/>
            <person name="Brambilla E."/>
            <person name="Klenk H.-P."/>
            <person name="Eisen J.A."/>
        </authorList>
    </citation>
    <scope>NUCLEOTIDE SEQUENCE [LARGE SCALE GENOMIC DNA]</scope>
    <source>
        <strain evidence="2">DSM 15978 / NBRC 107637 / DMS1</strain>
    </source>
</reference>
<gene>
    <name evidence="1" type="ordered locus">Metho_1687</name>
</gene>
<dbReference type="Proteomes" id="UP000010866">
    <property type="component" value="Chromosome"/>
</dbReference>
<dbReference type="GeneID" id="14406200"/>
<name>L0KYX2_METHD</name>
<dbReference type="AlphaFoldDB" id="L0KYX2"/>
<protein>
    <submittedName>
        <fullName evidence="1">Uncharacterized protein</fullName>
    </submittedName>
</protein>
<evidence type="ECO:0000313" key="1">
    <source>
        <dbReference type="EMBL" id="AGB49880.1"/>
    </source>
</evidence>
<proteinExistence type="predicted"/>
<dbReference type="RefSeq" id="WP_015325045.1">
    <property type="nucleotide sequence ID" value="NC_019977.1"/>
</dbReference>
<dbReference type="HOGENOM" id="CLU_136001_0_0_2"/>
<accession>L0KYX2</accession>
<evidence type="ECO:0000313" key="2">
    <source>
        <dbReference type="Proteomes" id="UP000010866"/>
    </source>
</evidence>
<dbReference type="STRING" id="867904.Metho_1687"/>
<dbReference type="KEGG" id="mhz:Metho_1687"/>
<dbReference type="EMBL" id="CP003362">
    <property type="protein sequence ID" value="AGB49880.1"/>
    <property type="molecule type" value="Genomic_DNA"/>
</dbReference>
<dbReference type="OrthoDB" id="148159at2157"/>
<sequence length="146" mass="16505" precursor="true">MKSIIHILIAFMFVMIFSSLPATAATEDSPYIHYRQMTMNFSGTDATVTLLFKLDTFAQAYTLLMGSHNLKGDIRKMFFEFDEVTVYQIGKDYATLRINNVSQLSDGYYLHNSRALGSSVDMLTMVYPSGASKQMSNAKQTSNIFY</sequence>
<organism evidence="1 2">
    <name type="scientific">Methanomethylovorans hollandica (strain DSM 15978 / NBRC 107637 / DMS1)</name>
    <dbReference type="NCBI Taxonomy" id="867904"/>
    <lineage>
        <taxon>Archaea</taxon>
        <taxon>Methanobacteriati</taxon>
        <taxon>Methanobacteriota</taxon>
        <taxon>Stenosarchaea group</taxon>
        <taxon>Methanomicrobia</taxon>
        <taxon>Methanosarcinales</taxon>
        <taxon>Methanosarcinaceae</taxon>
        <taxon>Methanomethylovorans</taxon>
    </lineage>
</organism>